<dbReference type="InterPro" id="IPR036135">
    <property type="entry name" value="MoeA_linker/N_sf"/>
</dbReference>
<dbReference type="Gene3D" id="2.170.190.11">
    <property type="entry name" value="Molybdopterin biosynthesis moea protein, domain 3"/>
    <property type="match status" value="1"/>
</dbReference>
<accession>A0A1H5RXF4</accession>
<evidence type="ECO:0000256" key="2">
    <source>
        <dbReference type="ARBA" id="ARBA00005046"/>
    </source>
</evidence>
<feature type="domain" description="MoaB/Mog" evidence="7">
    <location>
        <begin position="176"/>
        <end position="314"/>
    </location>
</feature>
<evidence type="ECO:0000256" key="1">
    <source>
        <dbReference type="ARBA" id="ARBA00002901"/>
    </source>
</evidence>
<keyword evidence="9" id="KW-1185">Reference proteome</keyword>
<dbReference type="Gene3D" id="2.40.340.10">
    <property type="entry name" value="MoeA, C-terminal, domain IV"/>
    <property type="match status" value="1"/>
</dbReference>
<dbReference type="RefSeq" id="WP_103922894.1">
    <property type="nucleotide sequence ID" value="NZ_FNVR01000001.1"/>
</dbReference>
<evidence type="ECO:0000313" key="8">
    <source>
        <dbReference type="EMBL" id="SEF42804.1"/>
    </source>
</evidence>
<gene>
    <name evidence="8" type="ORF">SAMN03080598_00158</name>
</gene>
<sequence length="394" mass="42937">MKEFITVTEAKTILKSQRIKGKTAVLPLSESLGKFTSSAVLAPMDVPSFDNSGMDGYAIAWDETGEGREVTEVIQAGANPDFVLGKGKAVRIFTGAPVPQGADTVIPQEHITRTDNMIFFDSAVFFRGANVRRRGVQCKVGWEVVPLGTKISPGTIGLLASLGITEVEVFPSPKVSLILTGDEIIDLGNPLQPGQIYNANGPALIAYLELMGIADCQIYKVKDEESEVTRIVSEALVNSDFVLLTGGISVGDFDFVKGSLEKNGVEQLFYKLKQRPGKPLFVGRKSEKLVFALPGNPASVLSCFIQYVKPSLLEWMGNPDAWTEPQLFPIEKDFDKKVPLTFFLKAKVQEGKIHLLPGQESFNLLPFGVADGLVEIPQDAEHLEEGSSVAFYPW</sequence>
<dbReference type="InterPro" id="IPR038987">
    <property type="entry name" value="MoeA-like"/>
</dbReference>
<reference evidence="9" key="1">
    <citation type="submission" date="2016-10" db="EMBL/GenBank/DDBJ databases">
        <authorList>
            <person name="Varghese N."/>
            <person name="Submissions S."/>
        </authorList>
    </citation>
    <scope>NUCLEOTIDE SEQUENCE [LARGE SCALE GENOMIC DNA]</scope>
    <source>
        <strain evidence="9">DSM 17298</strain>
    </source>
</reference>
<evidence type="ECO:0000256" key="4">
    <source>
        <dbReference type="ARBA" id="ARBA00023150"/>
    </source>
</evidence>
<evidence type="ECO:0000256" key="6">
    <source>
        <dbReference type="RuleBase" id="RU365090"/>
    </source>
</evidence>
<dbReference type="SUPFAM" id="SSF53218">
    <property type="entry name" value="Molybdenum cofactor biosynthesis proteins"/>
    <property type="match status" value="1"/>
</dbReference>
<dbReference type="GO" id="GO:0006777">
    <property type="term" value="P:Mo-molybdopterin cofactor biosynthetic process"/>
    <property type="evidence" value="ECO:0007669"/>
    <property type="project" value="UniProtKB-UniRule"/>
</dbReference>
<dbReference type="InterPro" id="IPR036688">
    <property type="entry name" value="MoeA_C_domain_IV_sf"/>
</dbReference>
<dbReference type="Gene3D" id="3.40.980.10">
    <property type="entry name" value="MoaB/Mog-like domain"/>
    <property type="match status" value="1"/>
</dbReference>
<dbReference type="InterPro" id="IPR036425">
    <property type="entry name" value="MoaB/Mog-like_dom_sf"/>
</dbReference>
<proteinExistence type="inferred from homology"/>
<name>A0A1H5RXF4_9BACT</name>
<keyword evidence="6 8" id="KW-0808">Transferase</keyword>
<dbReference type="EMBL" id="FNVR01000001">
    <property type="protein sequence ID" value="SEF42804.1"/>
    <property type="molecule type" value="Genomic_DNA"/>
</dbReference>
<dbReference type="InterPro" id="IPR001453">
    <property type="entry name" value="MoaB/Mog_dom"/>
</dbReference>
<evidence type="ECO:0000259" key="7">
    <source>
        <dbReference type="SMART" id="SM00852"/>
    </source>
</evidence>
<comment type="function">
    <text evidence="1 6">Catalyzes the insertion of molybdate into adenylated molybdopterin with the concomitant release of AMP.</text>
</comment>
<dbReference type="Gene3D" id="3.90.105.10">
    <property type="entry name" value="Molybdopterin biosynthesis moea protein, domain 2"/>
    <property type="match status" value="1"/>
</dbReference>
<dbReference type="STRING" id="1120964.GCA_001313265_00229"/>
<dbReference type="Pfam" id="PF00994">
    <property type="entry name" value="MoCF_biosynth"/>
    <property type="match status" value="1"/>
</dbReference>
<dbReference type="InterPro" id="IPR005111">
    <property type="entry name" value="MoeA_C_domain_IV"/>
</dbReference>
<dbReference type="GO" id="GO:0005829">
    <property type="term" value="C:cytosol"/>
    <property type="evidence" value="ECO:0007669"/>
    <property type="project" value="TreeGrafter"/>
</dbReference>
<dbReference type="Pfam" id="PF03453">
    <property type="entry name" value="MoeA_N"/>
    <property type="match status" value="1"/>
</dbReference>
<keyword evidence="4 6" id="KW-0501">Molybdenum cofactor biosynthesis</keyword>
<dbReference type="GO" id="GO:0061599">
    <property type="term" value="F:molybdopterin molybdotransferase activity"/>
    <property type="evidence" value="ECO:0007669"/>
    <property type="project" value="UniProtKB-UniRule"/>
</dbReference>
<dbReference type="Pfam" id="PF03454">
    <property type="entry name" value="MoeA_C"/>
    <property type="match status" value="1"/>
</dbReference>
<dbReference type="SMART" id="SM00852">
    <property type="entry name" value="MoCF_biosynth"/>
    <property type="match status" value="1"/>
</dbReference>
<comment type="pathway">
    <text evidence="2 6">Cofactor biosynthesis; molybdopterin biosynthesis.</text>
</comment>
<dbReference type="InterPro" id="IPR005110">
    <property type="entry name" value="MoeA_linker/N"/>
</dbReference>
<evidence type="ECO:0000256" key="5">
    <source>
        <dbReference type="ARBA" id="ARBA00047317"/>
    </source>
</evidence>
<dbReference type="SUPFAM" id="SSF63882">
    <property type="entry name" value="MoeA N-terminal region -like"/>
    <property type="match status" value="1"/>
</dbReference>
<evidence type="ECO:0000256" key="3">
    <source>
        <dbReference type="ARBA" id="ARBA00010763"/>
    </source>
</evidence>
<comment type="catalytic activity">
    <reaction evidence="5">
        <text>adenylyl-molybdopterin + molybdate = Mo-molybdopterin + AMP + H(+)</text>
        <dbReference type="Rhea" id="RHEA:35047"/>
        <dbReference type="ChEBI" id="CHEBI:15378"/>
        <dbReference type="ChEBI" id="CHEBI:36264"/>
        <dbReference type="ChEBI" id="CHEBI:62727"/>
        <dbReference type="ChEBI" id="CHEBI:71302"/>
        <dbReference type="ChEBI" id="CHEBI:456215"/>
        <dbReference type="EC" id="2.10.1.1"/>
    </reaction>
</comment>
<dbReference type="CDD" id="cd00887">
    <property type="entry name" value="MoeA"/>
    <property type="match status" value="1"/>
</dbReference>
<dbReference type="UniPathway" id="UPA00344"/>
<dbReference type="Proteomes" id="UP000236736">
    <property type="component" value="Unassembled WGS sequence"/>
</dbReference>
<protein>
    <recommendedName>
        <fullName evidence="6">Molybdopterin molybdenumtransferase</fullName>
        <ecNumber evidence="6">2.10.1.1</ecNumber>
    </recommendedName>
</protein>
<dbReference type="PANTHER" id="PTHR10192:SF5">
    <property type="entry name" value="GEPHYRIN"/>
    <property type="match status" value="1"/>
</dbReference>
<comment type="cofactor">
    <cofactor evidence="6">
        <name>Mg(2+)</name>
        <dbReference type="ChEBI" id="CHEBI:18420"/>
    </cofactor>
</comment>
<dbReference type="EC" id="2.10.1.1" evidence="6"/>
<dbReference type="InterPro" id="IPR008284">
    <property type="entry name" value="MoCF_biosynth_CS"/>
</dbReference>
<dbReference type="SUPFAM" id="SSF63867">
    <property type="entry name" value="MoeA C-terminal domain-like"/>
    <property type="match status" value="1"/>
</dbReference>
<keyword evidence="6" id="KW-0479">Metal-binding</keyword>
<dbReference type="PANTHER" id="PTHR10192">
    <property type="entry name" value="MOLYBDOPTERIN BIOSYNTHESIS PROTEIN"/>
    <property type="match status" value="1"/>
</dbReference>
<dbReference type="GO" id="GO:0046872">
    <property type="term" value="F:metal ion binding"/>
    <property type="evidence" value="ECO:0007669"/>
    <property type="project" value="UniProtKB-UniRule"/>
</dbReference>
<organism evidence="8 9">
    <name type="scientific">Algoriphagus boritolerans DSM 17298 = JCM 18970</name>
    <dbReference type="NCBI Taxonomy" id="1120964"/>
    <lineage>
        <taxon>Bacteria</taxon>
        <taxon>Pseudomonadati</taxon>
        <taxon>Bacteroidota</taxon>
        <taxon>Cytophagia</taxon>
        <taxon>Cytophagales</taxon>
        <taxon>Cyclobacteriaceae</taxon>
        <taxon>Algoriphagus</taxon>
    </lineage>
</organism>
<comment type="similarity">
    <text evidence="3 6">Belongs to the MoeA family.</text>
</comment>
<dbReference type="PROSITE" id="PS01079">
    <property type="entry name" value="MOCF_BIOSYNTHESIS_2"/>
    <property type="match status" value="1"/>
</dbReference>
<dbReference type="AlphaFoldDB" id="A0A1H5RXF4"/>
<dbReference type="NCBIfam" id="TIGR00177">
    <property type="entry name" value="molyb_syn"/>
    <property type="match status" value="1"/>
</dbReference>
<keyword evidence="6" id="KW-0460">Magnesium</keyword>
<evidence type="ECO:0000313" key="9">
    <source>
        <dbReference type="Proteomes" id="UP000236736"/>
    </source>
</evidence>
<keyword evidence="6" id="KW-0500">Molybdenum</keyword>
<dbReference type="OrthoDB" id="9804758at2"/>